<dbReference type="EMBL" id="RCZM01000001">
    <property type="protein sequence ID" value="TPG19789.1"/>
    <property type="molecule type" value="Genomic_DNA"/>
</dbReference>
<evidence type="ECO:0000256" key="4">
    <source>
        <dbReference type="ARBA" id="ARBA00022801"/>
    </source>
</evidence>
<dbReference type="PANTHER" id="PTHR30480:SF13">
    <property type="entry name" value="BETA-HEXOSAMINIDASE"/>
    <property type="match status" value="1"/>
</dbReference>
<dbReference type="Gene3D" id="3.20.20.300">
    <property type="entry name" value="Glycoside hydrolase, family 3, N-terminal domain"/>
    <property type="match status" value="1"/>
</dbReference>
<comment type="similarity">
    <text evidence="2">Belongs to the glycosyl hydrolase 3 family.</text>
</comment>
<evidence type="ECO:0000313" key="8">
    <source>
        <dbReference type="Proteomes" id="UP000317722"/>
    </source>
</evidence>
<evidence type="ECO:0000256" key="1">
    <source>
        <dbReference type="ARBA" id="ARBA00001231"/>
    </source>
</evidence>
<dbReference type="GO" id="GO:0005975">
    <property type="term" value="P:carbohydrate metabolic process"/>
    <property type="evidence" value="ECO:0007669"/>
    <property type="project" value="InterPro"/>
</dbReference>
<keyword evidence="8" id="KW-1185">Reference proteome</keyword>
<dbReference type="PANTHER" id="PTHR30480">
    <property type="entry name" value="BETA-HEXOSAMINIDASE-RELATED"/>
    <property type="match status" value="1"/>
</dbReference>
<dbReference type="InterPro" id="IPR017853">
    <property type="entry name" value="GH"/>
</dbReference>
<dbReference type="InterPro" id="IPR036962">
    <property type="entry name" value="Glyco_hydro_3_N_sf"/>
</dbReference>
<keyword evidence="4 7" id="KW-0378">Hydrolase</keyword>
<name>A0A502D5U6_9MICO</name>
<evidence type="ECO:0000256" key="5">
    <source>
        <dbReference type="ARBA" id="ARBA00023295"/>
    </source>
</evidence>
<comment type="catalytic activity">
    <reaction evidence="1">
        <text>Hydrolysis of terminal non-reducing N-acetyl-D-hexosamine residues in N-acetyl-beta-D-hexosaminides.</text>
        <dbReference type="EC" id="3.2.1.52"/>
    </reaction>
</comment>
<dbReference type="GO" id="GO:0009254">
    <property type="term" value="P:peptidoglycan turnover"/>
    <property type="evidence" value="ECO:0007669"/>
    <property type="project" value="TreeGrafter"/>
</dbReference>
<dbReference type="InterPro" id="IPR050226">
    <property type="entry name" value="NagZ_Beta-hexosaminidase"/>
</dbReference>
<dbReference type="InterPro" id="IPR001764">
    <property type="entry name" value="Glyco_hydro_3_N"/>
</dbReference>
<dbReference type="EC" id="3.2.1.52" evidence="3"/>
<dbReference type="Pfam" id="PF00933">
    <property type="entry name" value="Glyco_hydro_3"/>
    <property type="match status" value="1"/>
</dbReference>
<comment type="caution">
    <text evidence="7">The sequence shown here is derived from an EMBL/GenBank/DDBJ whole genome shotgun (WGS) entry which is preliminary data.</text>
</comment>
<dbReference type="SUPFAM" id="SSF51445">
    <property type="entry name" value="(Trans)glycosidases"/>
    <property type="match status" value="1"/>
</dbReference>
<reference evidence="7 8" key="1">
    <citation type="journal article" date="2019" name="Environ. Microbiol.">
        <title>Species interactions and distinct microbial communities in high Arctic permafrost affected cryosols are associated with the CH4 and CO2 gas fluxes.</title>
        <authorList>
            <person name="Altshuler I."/>
            <person name="Hamel J."/>
            <person name="Turney S."/>
            <person name="Magnuson E."/>
            <person name="Levesque R."/>
            <person name="Greer C."/>
            <person name="Whyte L.G."/>
        </authorList>
    </citation>
    <scope>NUCLEOTIDE SEQUENCE [LARGE SCALE GENOMIC DNA]</scope>
    <source>
        <strain evidence="7 8">S9.3A</strain>
    </source>
</reference>
<evidence type="ECO:0000256" key="2">
    <source>
        <dbReference type="ARBA" id="ARBA00005336"/>
    </source>
</evidence>
<organism evidence="7 8">
    <name type="scientific">Pedococcus bigeumensis</name>
    <dbReference type="NCBI Taxonomy" id="433644"/>
    <lineage>
        <taxon>Bacteria</taxon>
        <taxon>Bacillati</taxon>
        <taxon>Actinomycetota</taxon>
        <taxon>Actinomycetes</taxon>
        <taxon>Micrococcales</taxon>
        <taxon>Intrasporangiaceae</taxon>
        <taxon>Pedococcus</taxon>
    </lineage>
</organism>
<proteinExistence type="inferred from homology"/>
<keyword evidence="5" id="KW-0326">Glycosidase</keyword>
<accession>A0A502D5U6</accession>
<evidence type="ECO:0000256" key="3">
    <source>
        <dbReference type="ARBA" id="ARBA00012663"/>
    </source>
</evidence>
<dbReference type="OrthoDB" id="9805821at2"/>
<feature type="domain" description="Glycoside hydrolase family 3 N-terminal" evidence="6">
    <location>
        <begin position="4"/>
        <end position="325"/>
    </location>
</feature>
<dbReference type="AlphaFoldDB" id="A0A502D5U6"/>
<evidence type="ECO:0000259" key="6">
    <source>
        <dbReference type="Pfam" id="PF00933"/>
    </source>
</evidence>
<sequence>MTARQRSGQLLMVGLQPTGSSRALAAQIKAQGLGGVIYLGGWSGGTASMATISKRLKAAAVDGLLVAADQEGGQVQQLRGPGFTRMPSARTQAQTGVAAEEKNVETWSRELVAGGVNVNLAPVSDTVPTSLGAANQPIGRYRRDFAPGSPQTNARYAAAFVRGTLAAGIAPTVKHFPGLGRITGNTDVTSSGITDRTTGPDDPYLAPFAAGIEAGAPLVMISSARYPRLDPENQAMFSKAVITGLLRESMGFDGVVITDDVGAAKAVAPVSVGQRATRFIAAGGDIVLTAKASQAAAMLKAIAAKRATSPAFAAQVDAAAARVLDLKADLGLVKCG</sequence>
<dbReference type="GO" id="GO:0004563">
    <property type="term" value="F:beta-N-acetylhexosaminidase activity"/>
    <property type="evidence" value="ECO:0007669"/>
    <property type="project" value="UniProtKB-EC"/>
</dbReference>
<dbReference type="Proteomes" id="UP000317722">
    <property type="component" value="Unassembled WGS sequence"/>
</dbReference>
<protein>
    <recommendedName>
        <fullName evidence="3">beta-N-acetylhexosaminidase</fullName>
        <ecNumber evidence="3">3.2.1.52</ecNumber>
    </recommendedName>
</protein>
<evidence type="ECO:0000313" key="7">
    <source>
        <dbReference type="EMBL" id="TPG19789.1"/>
    </source>
</evidence>
<gene>
    <name evidence="7" type="ORF">EAH86_00400</name>
</gene>